<gene>
    <name evidence="2" type="ORF">C7B77_00330</name>
</gene>
<dbReference type="Gene3D" id="3.90.550.10">
    <property type="entry name" value="Spore Coat Polysaccharide Biosynthesis Protein SpsA, Chain A"/>
    <property type="match status" value="1"/>
</dbReference>
<sequence length="51" mass="5764">MLKISIITVTRSRPQLLARAIGSLKAQTSQDFEWIVVNDGEDTATEQIVRY</sequence>
<dbReference type="RefSeq" id="WP_106299330.1">
    <property type="nucleotide sequence ID" value="NZ_PVWO01000002.1"/>
</dbReference>
<feature type="domain" description="Glycosyltransferase 2-like" evidence="1">
    <location>
        <begin position="5"/>
        <end position="50"/>
    </location>
</feature>
<dbReference type="EMBL" id="PVWO01000002">
    <property type="protein sequence ID" value="PSB59584.1"/>
    <property type="molecule type" value="Genomic_DNA"/>
</dbReference>
<reference evidence="2 3" key="1">
    <citation type="submission" date="2018-03" db="EMBL/GenBank/DDBJ databases">
        <title>The ancient ancestry and fast evolution of plastids.</title>
        <authorList>
            <person name="Moore K.R."/>
            <person name="Magnabosco C."/>
            <person name="Momper L."/>
            <person name="Gold D.A."/>
            <person name="Bosak T."/>
            <person name="Fournier G.P."/>
        </authorList>
    </citation>
    <scope>NUCLEOTIDE SEQUENCE [LARGE SCALE GENOMIC DNA]</scope>
    <source>
        <strain evidence="2 3">CCALA 037</strain>
    </source>
</reference>
<dbReference type="SUPFAM" id="SSF53448">
    <property type="entry name" value="Nucleotide-diphospho-sugar transferases"/>
    <property type="match status" value="1"/>
</dbReference>
<keyword evidence="3" id="KW-1185">Reference proteome</keyword>
<proteinExistence type="predicted"/>
<dbReference type="OrthoDB" id="9771846at2"/>
<dbReference type="InterPro" id="IPR001173">
    <property type="entry name" value="Glyco_trans_2-like"/>
</dbReference>
<accession>A0A2T1GNT0</accession>
<dbReference type="InterPro" id="IPR029044">
    <property type="entry name" value="Nucleotide-diphossugar_trans"/>
</dbReference>
<evidence type="ECO:0000259" key="1">
    <source>
        <dbReference type="Pfam" id="PF00535"/>
    </source>
</evidence>
<organism evidence="2 3">
    <name type="scientific">Chamaesiphon polymorphus CCALA 037</name>
    <dbReference type="NCBI Taxonomy" id="2107692"/>
    <lineage>
        <taxon>Bacteria</taxon>
        <taxon>Bacillati</taxon>
        <taxon>Cyanobacteriota</taxon>
        <taxon>Cyanophyceae</taxon>
        <taxon>Gomontiellales</taxon>
        <taxon>Chamaesiphonaceae</taxon>
        <taxon>Chamaesiphon</taxon>
    </lineage>
</organism>
<evidence type="ECO:0000313" key="2">
    <source>
        <dbReference type="EMBL" id="PSB59584.1"/>
    </source>
</evidence>
<dbReference type="CDD" id="cd00761">
    <property type="entry name" value="Glyco_tranf_GTA_type"/>
    <property type="match status" value="1"/>
</dbReference>
<dbReference type="AlphaFoldDB" id="A0A2T1GNT0"/>
<protein>
    <recommendedName>
        <fullName evidence="1">Glycosyltransferase 2-like domain-containing protein</fullName>
    </recommendedName>
</protein>
<dbReference type="Pfam" id="PF00535">
    <property type="entry name" value="Glycos_transf_2"/>
    <property type="match status" value="1"/>
</dbReference>
<name>A0A2T1GNT0_9CYAN</name>
<evidence type="ECO:0000313" key="3">
    <source>
        <dbReference type="Proteomes" id="UP000238937"/>
    </source>
</evidence>
<comment type="caution">
    <text evidence="2">The sequence shown here is derived from an EMBL/GenBank/DDBJ whole genome shotgun (WGS) entry which is preliminary data.</text>
</comment>
<dbReference type="Proteomes" id="UP000238937">
    <property type="component" value="Unassembled WGS sequence"/>
</dbReference>